<protein>
    <submittedName>
        <fullName evidence="3">Uncharacterized protein</fullName>
    </submittedName>
</protein>
<dbReference type="AlphaFoldDB" id="A0A059FXX7"/>
<sequence>MVHTRAPSDPVASLICALRAGVALMAQLLAGLMLILVAGLVALVTAIAGLTLAAVAITMRLSASRQARGARRSTAPDEAITLDARPTPRGWTVE</sequence>
<evidence type="ECO:0000313" key="4">
    <source>
        <dbReference type="Proteomes" id="UP000025061"/>
    </source>
</evidence>
<comment type="caution">
    <text evidence="3">The sequence shown here is derived from an EMBL/GenBank/DDBJ whole genome shotgun (WGS) entry which is preliminary data.</text>
</comment>
<dbReference type="Proteomes" id="UP000025061">
    <property type="component" value="Unassembled WGS sequence"/>
</dbReference>
<feature type="region of interest" description="Disordered" evidence="1">
    <location>
        <begin position="65"/>
        <end position="94"/>
    </location>
</feature>
<accession>A0A059FXX7</accession>
<dbReference type="PATRIC" id="fig|1280951.3.peg.1050"/>
<feature type="transmembrane region" description="Helical" evidence="2">
    <location>
        <begin position="41"/>
        <end position="63"/>
    </location>
</feature>
<reference evidence="3 4" key="1">
    <citation type="submission" date="2013-04" db="EMBL/GenBank/DDBJ databases">
        <title>Hyphomonas hirschiana VP5 Genome Sequencing.</title>
        <authorList>
            <person name="Lai Q."/>
            <person name="Shao Z."/>
        </authorList>
    </citation>
    <scope>NUCLEOTIDE SEQUENCE [LARGE SCALE GENOMIC DNA]</scope>
    <source>
        <strain evidence="3 4">VP5</strain>
    </source>
</reference>
<proteinExistence type="predicted"/>
<evidence type="ECO:0000256" key="2">
    <source>
        <dbReference type="SAM" id="Phobius"/>
    </source>
</evidence>
<dbReference type="EMBL" id="ARYI01000003">
    <property type="protein sequence ID" value="KCZ95524.1"/>
    <property type="molecule type" value="Genomic_DNA"/>
</dbReference>
<evidence type="ECO:0000313" key="3">
    <source>
        <dbReference type="EMBL" id="KCZ95524.1"/>
    </source>
</evidence>
<gene>
    <name evidence="3" type="ORF">HHI_05190</name>
</gene>
<organism evidence="3 4">
    <name type="scientific">Hyphomonas hirschiana VP5</name>
    <dbReference type="NCBI Taxonomy" id="1280951"/>
    <lineage>
        <taxon>Bacteria</taxon>
        <taxon>Pseudomonadati</taxon>
        <taxon>Pseudomonadota</taxon>
        <taxon>Alphaproteobacteria</taxon>
        <taxon>Hyphomonadales</taxon>
        <taxon>Hyphomonadaceae</taxon>
        <taxon>Hyphomonas</taxon>
    </lineage>
</organism>
<dbReference type="RefSeq" id="WP_011645391.1">
    <property type="nucleotide sequence ID" value="NZ_ARYI01000003.1"/>
</dbReference>
<evidence type="ECO:0000256" key="1">
    <source>
        <dbReference type="SAM" id="MobiDB-lite"/>
    </source>
</evidence>
<keyword evidence="2" id="KW-0472">Membrane</keyword>
<keyword evidence="2" id="KW-0812">Transmembrane</keyword>
<keyword evidence="4" id="KW-1185">Reference proteome</keyword>
<keyword evidence="2" id="KW-1133">Transmembrane helix</keyword>
<name>A0A059FXX7_9PROT</name>